<name>A0A072VI70_MEDTR</name>
<reference evidence="1 3" key="1">
    <citation type="journal article" date="2011" name="Nature">
        <title>The Medicago genome provides insight into the evolution of rhizobial symbioses.</title>
        <authorList>
            <person name="Young N.D."/>
            <person name="Debelle F."/>
            <person name="Oldroyd G.E."/>
            <person name="Geurts R."/>
            <person name="Cannon S.B."/>
            <person name="Udvardi M.K."/>
            <person name="Benedito V.A."/>
            <person name="Mayer K.F."/>
            <person name="Gouzy J."/>
            <person name="Schoof H."/>
            <person name="Van de Peer Y."/>
            <person name="Proost S."/>
            <person name="Cook D.R."/>
            <person name="Meyers B.C."/>
            <person name="Spannagl M."/>
            <person name="Cheung F."/>
            <person name="De Mita S."/>
            <person name="Krishnakumar V."/>
            <person name="Gundlach H."/>
            <person name="Zhou S."/>
            <person name="Mudge J."/>
            <person name="Bharti A.K."/>
            <person name="Murray J.D."/>
            <person name="Naoumkina M.A."/>
            <person name="Rosen B."/>
            <person name="Silverstein K.A."/>
            <person name="Tang H."/>
            <person name="Rombauts S."/>
            <person name="Zhao P.X."/>
            <person name="Zhou P."/>
            <person name="Barbe V."/>
            <person name="Bardou P."/>
            <person name="Bechner M."/>
            <person name="Bellec A."/>
            <person name="Berger A."/>
            <person name="Berges H."/>
            <person name="Bidwell S."/>
            <person name="Bisseling T."/>
            <person name="Choisne N."/>
            <person name="Couloux A."/>
            <person name="Denny R."/>
            <person name="Deshpande S."/>
            <person name="Dai X."/>
            <person name="Doyle J.J."/>
            <person name="Dudez A.M."/>
            <person name="Farmer A.D."/>
            <person name="Fouteau S."/>
            <person name="Franken C."/>
            <person name="Gibelin C."/>
            <person name="Gish J."/>
            <person name="Goldstein S."/>
            <person name="Gonzalez A.J."/>
            <person name="Green P.J."/>
            <person name="Hallab A."/>
            <person name="Hartog M."/>
            <person name="Hua A."/>
            <person name="Humphray S.J."/>
            <person name="Jeong D.H."/>
            <person name="Jing Y."/>
            <person name="Jocker A."/>
            <person name="Kenton S.M."/>
            <person name="Kim D.J."/>
            <person name="Klee K."/>
            <person name="Lai H."/>
            <person name="Lang C."/>
            <person name="Lin S."/>
            <person name="Macmil S.L."/>
            <person name="Magdelenat G."/>
            <person name="Matthews L."/>
            <person name="McCorrison J."/>
            <person name="Monaghan E.L."/>
            <person name="Mun J.H."/>
            <person name="Najar F.Z."/>
            <person name="Nicholson C."/>
            <person name="Noirot C."/>
            <person name="O'Bleness M."/>
            <person name="Paule C.R."/>
            <person name="Poulain J."/>
            <person name="Prion F."/>
            <person name="Qin B."/>
            <person name="Qu C."/>
            <person name="Retzel E.F."/>
            <person name="Riddle C."/>
            <person name="Sallet E."/>
            <person name="Samain S."/>
            <person name="Samson N."/>
            <person name="Sanders I."/>
            <person name="Saurat O."/>
            <person name="Scarpelli C."/>
            <person name="Schiex T."/>
            <person name="Segurens B."/>
            <person name="Severin A.J."/>
            <person name="Sherrier D.J."/>
            <person name="Shi R."/>
            <person name="Sims S."/>
            <person name="Singer S.R."/>
            <person name="Sinharoy S."/>
            <person name="Sterck L."/>
            <person name="Viollet A."/>
            <person name="Wang B.B."/>
            <person name="Wang K."/>
            <person name="Wang M."/>
            <person name="Wang X."/>
            <person name="Warfsmann J."/>
            <person name="Weissenbach J."/>
            <person name="White D.D."/>
            <person name="White J.D."/>
            <person name="Wiley G.B."/>
            <person name="Wincker P."/>
            <person name="Xing Y."/>
            <person name="Yang L."/>
            <person name="Yao Z."/>
            <person name="Ying F."/>
            <person name="Zhai J."/>
            <person name="Zhou L."/>
            <person name="Zuber A."/>
            <person name="Denarie J."/>
            <person name="Dixon R.A."/>
            <person name="May G.D."/>
            <person name="Schwartz D.C."/>
            <person name="Rogers J."/>
            <person name="Quetier F."/>
            <person name="Town C.D."/>
            <person name="Roe B.A."/>
        </authorList>
    </citation>
    <scope>NUCLEOTIDE SEQUENCE [LARGE SCALE GENOMIC DNA]</scope>
    <source>
        <strain evidence="1">A17</strain>
        <strain evidence="2 3">cv. Jemalong A17</strain>
    </source>
</reference>
<dbReference type="EMBL" id="CM001217">
    <property type="protein sequence ID" value="KEH41497.1"/>
    <property type="molecule type" value="Genomic_DNA"/>
</dbReference>
<reference evidence="2" key="3">
    <citation type="submission" date="2015-04" db="UniProtKB">
        <authorList>
            <consortium name="EnsemblPlants"/>
        </authorList>
    </citation>
    <scope>IDENTIFICATION</scope>
    <source>
        <strain evidence="2">cv. Jemalong A17</strain>
    </source>
</reference>
<reference evidence="1 3" key="2">
    <citation type="journal article" date="2014" name="BMC Genomics">
        <title>An improved genome release (version Mt4.0) for the model legume Medicago truncatula.</title>
        <authorList>
            <person name="Tang H."/>
            <person name="Krishnakumar V."/>
            <person name="Bidwell S."/>
            <person name="Rosen B."/>
            <person name="Chan A."/>
            <person name="Zhou S."/>
            <person name="Gentzbittel L."/>
            <person name="Childs K.L."/>
            <person name="Yandell M."/>
            <person name="Gundlach H."/>
            <person name="Mayer K.F."/>
            <person name="Schwartz D.C."/>
            <person name="Town C.D."/>
        </authorList>
    </citation>
    <scope>GENOME REANNOTATION</scope>
    <source>
        <strain evidence="1">A17</strain>
        <strain evidence="2 3">cv. Jemalong A17</strain>
    </source>
</reference>
<dbReference type="HOGENOM" id="CLU_2982025_0_0_1"/>
<sequence>MAKVRELAQSQSVGMTCACGGTTVLRGVRGAVWFGFKHNNHPNRERKKHAVWFGSVDF</sequence>
<evidence type="ECO:0000313" key="2">
    <source>
        <dbReference type="EnsemblPlants" id="KEH41497"/>
    </source>
</evidence>
<accession>A0A072VI70</accession>
<dbReference type="AlphaFoldDB" id="A0A072VI70"/>
<organism evidence="1 3">
    <name type="scientific">Medicago truncatula</name>
    <name type="common">Barrel medic</name>
    <name type="synonym">Medicago tribuloides</name>
    <dbReference type="NCBI Taxonomy" id="3880"/>
    <lineage>
        <taxon>Eukaryota</taxon>
        <taxon>Viridiplantae</taxon>
        <taxon>Streptophyta</taxon>
        <taxon>Embryophyta</taxon>
        <taxon>Tracheophyta</taxon>
        <taxon>Spermatophyta</taxon>
        <taxon>Magnoliopsida</taxon>
        <taxon>eudicotyledons</taxon>
        <taxon>Gunneridae</taxon>
        <taxon>Pentapetalae</taxon>
        <taxon>rosids</taxon>
        <taxon>fabids</taxon>
        <taxon>Fabales</taxon>
        <taxon>Fabaceae</taxon>
        <taxon>Papilionoideae</taxon>
        <taxon>50 kb inversion clade</taxon>
        <taxon>NPAAA clade</taxon>
        <taxon>Hologalegina</taxon>
        <taxon>IRL clade</taxon>
        <taxon>Trifolieae</taxon>
        <taxon>Medicago</taxon>
    </lineage>
</organism>
<dbReference type="PaxDb" id="3880-AES74536"/>
<dbReference type="EnsemblPlants" id="KEH41497">
    <property type="protein sequence ID" value="KEH41497"/>
    <property type="gene ID" value="MTR_1g051605"/>
</dbReference>
<dbReference type="PROSITE" id="PS51257">
    <property type="entry name" value="PROKAR_LIPOPROTEIN"/>
    <property type="match status" value="1"/>
</dbReference>
<evidence type="ECO:0000313" key="3">
    <source>
        <dbReference type="Proteomes" id="UP000002051"/>
    </source>
</evidence>
<dbReference type="Proteomes" id="UP000002051">
    <property type="component" value="Unassembled WGS sequence"/>
</dbReference>
<gene>
    <name evidence="1" type="ordered locus">MTR_1g051605</name>
</gene>
<keyword evidence="3" id="KW-1185">Reference proteome</keyword>
<evidence type="ECO:0000313" key="1">
    <source>
        <dbReference type="EMBL" id="KEH41497.1"/>
    </source>
</evidence>
<protein>
    <submittedName>
        <fullName evidence="1 2">Uncharacterized protein</fullName>
    </submittedName>
</protein>
<proteinExistence type="predicted"/>